<comment type="caution">
    <text evidence="6">The sequence shown here is derived from an EMBL/GenBank/DDBJ whole genome shotgun (WGS) entry which is preliminary data.</text>
</comment>
<feature type="non-terminal residue" evidence="6">
    <location>
        <position position="1"/>
    </location>
</feature>
<evidence type="ECO:0000256" key="1">
    <source>
        <dbReference type="ARBA" id="ARBA00004275"/>
    </source>
</evidence>
<evidence type="ECO:0000259" key="4">
    <source>
        <dbReference type="Pfam" id="PF00501"/>
    </source>
</evidence>
<dbReference type="GO" id="GO:0005777">
    <property type="term" value="C:peroxisome"/>
    <property type="evidence" value="ECO:0007669"/>
    <property type="project" value="UniProtKB-SubCell"/>
</dbReference>
<dbReference type="PANTHER" id="PTHR24096">
    <property type="entry name" value="LONG-CHAIN-FATTY-ACID--COA LIGASE"/>
    <property type="match status" value="1"/>
</dbReference>
<evidence type="ECO:0000313" key="7">
    <source>
        <dbReference type="Proteomes" id="UP001151699"/>
    </source>
</evidence>
<dbReference type="FunFam" id="3.40.50.12780:FF:000025">
    <property type="entry name" value="luciferin 4-monooxygenase"/>
    <property type="match status" value="1"/>
</dbReference>
<dbReference type="InterPro" id="IPR000873">
    <property type="entry name" value="AMP-dep_synth/lig_dom"/>
</dbReference>
<comment type="subcellular location">
    <subcellularLocation>
        <location evidence="1">Peroxisome</location>
    </subcellularLocation>
</comment>
<dbReference type="PROSITE" id="PS00455">
    <property type="entry name" value="AMP_BINDING"/>
    <property type="match status" value="1"/>
</dbReference>
<evidence type="ECO:0000256" key="3">
    <source>
        <dbReference type="SAM" id="MobiDB-lite"/>
    </source>
</evidence>
<sequence length="500" mass="54842">LWSGYDLPLLFNPRISLGQVLKKFMKVHGSTTAQICDDSGEKMSYNDMWLKTVRAAQNLQKLGYRKGDVFGFSGIHRHLAPVIYAAFSLGCPVNTLSPGFGKADLIYLLNITKPKLMFCTDERYELVAECLKELGNDARIFTFGGGVNGSDSVEYLFAQTGQEHTFLPVPVEANDIAAILTSSGTTGLAKGVALSHSSIAEKCNDVGHINLGDIHYCPGSFYWISGLYISVLSVIHGATAVTTNKKFSAELQLRLVEQYKVTFLMNSPQYLVMMLKNEAIKTTDLSSVKCYFVGGNRVPAGAPAEINKYLPNGRMYTGYGLTEISFILTSTFDEPIESDSSGKVVHGSEVKIIDDNGARCGVGVNGEICIKNRHQFLFYYGNEKATAETIDNEGFVLTGDVGHFDADGYLYIVDRLKDVLKFYLSKVYPSEIESFLINLPDIESVCVVGIPHQTFGDLPGAAVVRKTNSRITEEDIQEMVSSPSDSLSSFQFSSASSVRY</sequence>
<reference evidence="6" key="1">
    <citation type="submission" date="2022-07" db="EMBL/GenBank/DDBJ databases">
        <authorList>
            <person name="Trinca V."/>
            <person name="Uliana J.V.C."/>
            <person name="Torres T.T."/>
            <person name="Ward R.J."/>
            <person name="Monesi N."/>
        </authorList>
    </citation>
    <scope>NUCLEOTIDE SEQUENCE</scope>
    <source>
        <strain evidence="6">HSMRA1968</strain>
        <tissue evidence="6">Whole embryos</tissue>
    </source>
</reference>
<dbReference type="SUPFAM" id="SSF56801">
    <property type="entry name" value="Acetyl-CoA synthetase-like"/>
    <property type="match status" value="1"/>
</dbReference>
<dbReference type="InterPro" id="IPR020845">
    <property type="entry name" value="AMP-binding_CS"/>
</dbReference>
<evidence type="ECO:0000259" key="5">
    <source>
        <dbReference type="Pfam" id="PF13193"/>
    </source>
</evidence>
<keyword evidence="7" id="KW-1185">Reference proteome</keyword>
<dbReference type="PANTHER" id="PTHR24096:SF353">
    <property type="entry name" value="GH16244P-RELATED"/>
    <property type="match status" value="1"/>
</dbReference>
<dbReference type="InterPro" id="IPR045851">
    <property type="entry name" value="AMP-bd_C_sf"/>
</dbReference>
<dbReference type="InterPro" id="IPR025110">
    <property type="entry name" value="AMP-bd_C"/>
</dbReference>
<name>A0A9Q0N672_9DIPT</name>
<accession>A0A9Q0N672</accession>
<dbReference type="Pfam" id="PF13193">
    <property type="entry name" value="AMP-binding_C"/>
    <property type="match status" value="1"/>
</dbReference>
<dbReference type="EMBL" id="WJQU01000002">
    <property type="protein sequence ID" value="KAJ6644317.1"/>
    <property type="molecule type" value="Genomic_DNA"/>
</dbReference>
<dbReference type="Proteomes" id="UP001151699">
    <property type="component" value="Chromosome B"/>
</dbReference>
<proteinExistence type="predicted"/>
<dbReference type="OrthoDB" id="10253869at2759"/>
<keyword evidence="6" id="KW-0436">Ligase</keyword>
<gene>
    <name evidence="6" type="primary">4CL1_1</name>
    <name evidence="6" type="ORF">Bhyg_09284</name>
</gene>
<protein>
    <submittedName>
        <fullName evidence="6">4-coumarate-CoA ligase 1</fullName>
    </submittedName>
</protein>
<dbReference type="GO" id="GO:0046949">
    <property type="term" value="P:fatty-acyl-CoA biosynthetic process"/>
    <property type="evidence" value="ECO:0007669"/>
    <property type="project" value="TreeGrafter"/>
</dbReference>
<feature type="region of interest" description="Disordered" evidence="3">
    <location>
        <begin position="477"/>
        <end position="500"/>
    </location>
</feature>
<evidence type="ECO:0000256" key="2">
    <source>
        <dbReference type="ARBA" id="ARBA00023140"/>
    </source>
</evidence>
<evidence type="ECO:0000313" key="6">
    <source>
        <dbReference type="EMBL" id="KAJ6644317.1"/>
    </source>
</evidence>
<feature type="compositionally biased region" description="Low complexity" evidence="3">
    <location>
        <begin position="481"/>
        <end position="500"/>
    </location>
</feature>
<feature type="domain" description="AMP-dependent synthetase/ligase" evidence="4">
    <location>
        <begin position="25"/>
        <end position="380"/>
    </location>
</feature>
<dbReference type="GO" id="GO:0004467">
    <property type="term" value="F:long-chain fatty acid-CoA ligase activity"/>
    <property type="evidence" value="ECO:0007669"/>
    <property type="project" value="TreeGrafter"/>
</dbReference>
<feature type="domain" description="AMP-binding enzyme C-terminal" evidence="5">
    <location>
        <begin position="431"/>
        <end position="482"/>
    </location>
</feature>
<dbReference type="InterPro" id="IPR042099">
    <property type="entry name" value="ANL_N_sf"/>
</dbReference>
<organism evidence="6 7">
    <name type="scientific">Pseudolycoriella hygida</name>
    <dbReference type="NCBI Taxonomy" id="35572"/>
    <lineage>
        <taxon>Eukaryota</taxon>
        <taxon>Metazoa</taxon>
        <taxon>Ecdysozoa</taxon>
        <taxon>Arthropoda</taxon>
        <taxon>Hexapoda</taxon>
        <taxon>Insecta</taxon>
        <taxon>Pterygota</taxon>
        <taxon>Neoptera</taxon>
        <taxon>Endopterygota</taxon>
        <taxon>Diptera</taxon>
        <taxon>Nematocera</taxon>
        <taxon>Sciaroidea</taxon>
        <taxon>Sciaridae</taxon>
        <taxon>Pseudolycoriella</taxon>
    </lineage>
</organism>
<keyword evidence="2" id="KW-0576">Peroxisome</keyword>
<dbReference type="Gene3D" id="3.40.50.12780">
    <property type="entry name" value="N-terminal domain of ligase-like"/>
    <property type="match status" value="1"/>
</dbReference>
<dbReference type="Pfam" id="PF00501">
    <property type="entry name" value="AMP-binding"/>
    <property type="match status" value="1"/>
</dbReference>
<dbReference type="AlphaFoldDB" id="A0A9Q0N672"/>
<dbReference type="Gene3D" id="3.30.300.30">
    <property type="match status" value="1"/>
</dbReference>